<feature type="signal peptide" evidence="1">
    <location>
        <begin position="1"/>
        <end position="23"/>
    </location>
</feature>
<evidence type="ECO:0000256" key="1">
    <source>
        <dbReference type="SAM" id="SignalP"/>
    </source>
</evidence>
<dbReference type="STRING" id="279824.SAMN03080617_00924"/>
<dbReference type="OrthoDB" id="839943at2"/>
<dbReference type="EMBL" id="FMXE01000005">
    <property type="protein sequence ID" value="SDA53170.1"/>
    <property type="molecule type" value="Genomic_DNA"/>
</dbReference>
<dbReference type="RefSeq" id="WP_092728768.1">
    <property type="nucleotide sequence ID" value="NZ_FMXE01000005.1"/>
</dbReference>
<keyword evidence="3" id="KW-1185">Reference proteome</keyword>
<accession>A0A1G5W526</accession>
<sequence>MSKTFRHIAVMVFLTVMGTLAHAQVVAIQLEIPAGINFSAQVLDPMEGGTWENSNAKVWVGIEAHENLTFLLDLVFPEREILPPPEAYFLNDGSADFETASKLGVGSQELQMKNLPRLIRNMEPRPSQLQAWLGLPTLNGIKIKIEYP</sequence>
<gene>
    <name evidence="2" type="ORF">SAMN03080617_00924</name>
</gene>
<dbReference type="Proteomes" id="UP000198756">
    <property type="component" value="Unassembled WGS sequence"/>
</dbReference>
<reference evidence="3" key="1">
    <citation type="submission" date="2016-10" db="EMBL/GenBank/DDBJ databases">
        <authorList>
            <person name="Varghese N."/>
            <person name="Submissions S."/>
        </authorList>
    </citation>
    <scope>NUCLEOTIDE SEQUENCE [LARGE SCALE GENOMIC DNA]</scope>
    <source>
        <strain evidence="3">DSM 22703</strain>
    </source>
</reference>
<feature type="chain" id="PRO_5011729327" description="DUF2141 domain-containing protein" evidence="1">
    <location>
        <begin position="24"/>
        <end position="148"/>
    </location>
</feature>
<organism evidence="2 3">
    <name type="scientific">Algoriphagus alkaliphilus</name>
    <dbReference type="NCBI Taxonomy" id="279824"/>
    <lineage>
        <taxon>Bacteria</taxon>
        <taxon>Pseudomonadati</taxon>
        <taxon>Bacteroidota</taxon>
        <taxon>Cytophagia</taxon>
        <taxon>Cytophagales</taxon>
        <taxon>Cyclobacteriaceae</taxon>
        <taxon>Algoriphagus</taxon>
    </lineage>
</organism>
<protein>
    <recommendedName>
        <fullName evidence="4">DUF2141 domain-containing protein</fullName>
    </recommendedName>
</protein>
<proteinExistence type="predicted"/>
<name>A0A1G5W526_9BACT</name>
<keyword evidence="1" id="KW-0732">Signal</keyword>
<evidence type="ECO:0000313" key="3">
    <source>
        <dbReference type="Proteomes" id="UP000198756"/>
    </source>
</evidence>
<dbReference type="AlphaFoldDB" id="A0A1G5W526"/>
<evidence type="ECO:0000313" key="2">
    <source>
        <dbReference type="EMBL" id="SDA53170.1"/>
    </source>
</evidence>
<evidence type="ECO:0008006" key="4">
    <source>
        <dbReference type="Google" id="ProtNLM"/>
    </source>
</evidence>